<evidence type="ECO:0000313" key="3">
    <source>
        <dbReference type="Proteomes" id="UP001623660"/>
    </source>
</evidence>
<dbReference type="EMBL" id="JBJHZX010000023">
    <property type="protein sequence ID" value="MFL0196884.1"/>
    <property type="molecule type" value="Genomic_DNA"/>
</dbReference>
<sequence>MNKVNNIYRVIILFLICSGVMFLVKNYNIICYLKQENSKLESLEKKQIKKNYKVDYSEVLSELNCIKEVHILNLTNSNGQNLMVQAEIIGDKNKVKNILTDIKNNKDFYSIGSIKIQQYELQNIKVVADINFKKYN</sequence>
<name>A0ABW8SNZ4_9CLOT</name>
<keyword evidence="1" id="KW-1133">Transmembrane helix</keyword>
<dbReference type="RefSeq" id="WP_406792990.1">
    <property type="nucleotide sequence ID" value="NZ_JBJHZX010000023.1"/>
</dbReference>
<reference evidence="2 3" key="1">
    <citation type="submission" date="2024-11" db="EMBL/GenBank/DDBJ databases">
        <authorList>
            <person name="Heng Y.C."/>
            <person name="Lim A.C.H."/>
            <person name="Lee J.K.Y."/>
            <person name="Kittelmann S."/>
        </authorList>
    </citation>
    <scope>NUCLEOTIDE SEQUENCE [LARGE SCALE GENOMIC DNA]</scope>
    <source>
        <strain evidence="2 3">WILCCON 0269</strain>
    </source>
</reference>
<evidence type="ECO:0000313" key="2">
    <source>
        <dbReference type="EMBL" id="MFL0196884.1"/>
    </source>
</evidence>
<evidence type="ECO:0000256" key="1">
    <source>
        <dbReference type="SAM" id="Phobius"/>
    </source>
</evidence>
<keyword evidence="1" id="KW-0472">Membrane</keyword>
<feature type="transmembrane region" description="Helical" evidence="1">
    <location>
        <begin position="6"/>
        <end position="24"/>
    </location>
</feature>
<accession>A0ABW8SNZ4</accession>
<gene>
    <name evidence="2" type="ORF">ACJDU8_15140</name>
</gene>
<protein>
    <submittedName>
        <fullName evidence="2">Uncharacterized protein</fullName>
    </submittedName>
</protein>
<comment type="caution">
    <text evidence="2">The sequence shown here is derived from an EMBL/GenBank/DDBJ whole genome shotgun (WGS) entry which is preliminary data.</text>
</comment>
<proteinExistence type="predicted"/>
<organism evidence="2 3">
    <name type="scientific">Candidatus Clostridium eludens</name>
    <dbReference type="NCBI Taxonomy" id="3381663"/>
    <lineage>
        <taxon>Bacteria</taxon>
        <taxon>Bacillati</taxon>
        <taxon>Bacillota</taxon>
        <taxon>Clostridia</taxon>
        <taxon>Eubacteriales</taxon>
        <taxon>Clostridiaceae</taxon>
        <taxon>Clostridium</taxon>
    </lineage>
</organism>
<keyword evidence="1" id="KW-0812">Transmembrane</keyword>
<keyword evidence="3" id="KW-1185">Reference proteome</keyword>
<dbReference type="Proteomes" id="UP001623660">
    <property type="component" value="Unassembled WGS sequence"/>
</dbReference>